<dbReference type="Proteomes" id="UP000315303">
    <property type="component" value="Unassembled WGS sequence"/>
</dbReference>
<protein>
    <submittedName>
        <fullName evidence="1">Uncharacterized protein</fullName>
    </submittedName>
</protein>
<dbReference type="OrthoDB" id="6214495at2"/>
<gene>
    <name evidence="1" type="ORF">EPA86_13800</name>
</gene>
<proteinExistence type="predicted"/>
<keyword evidence="2" id="KW-1185">Reference proteome</keyword>
<dbReference type="RefSeq" id="WP_140604584.1">
    <property type="nucleotide sequence ID" value="NZ_SAWY01000036.1"/>
</dbReference>
<comment type="caution">
    <text evidence="1">The sequence shown here is derived from an EMBL/GenBank/DDBJ whole genome shotgun (WGS) entry which is preliminary data.</text>
</comment>
<dbReference type="AlphaFoldDB" id="A0A502KUF8"/>
<accession>A0A502KUF8</accession>
<organism evidence="1 2">
    <name type="scientific">Litorilituus lipolyticus</name>
    <dbReference type="NCBI Taxonomy" id="2491017"/>
    <lineage>
        <taxon>Bacteria</taxon>
        <taxon>Pseudomonadati</taxon>
        <taxon>Pseudomonadota</taxon>
        <taxon>Gammaproteobacteria</taxon>
        <taxon>Alteromonadales</taxon>
        <taxon>Colwelliaceae</taxon>
        <taxon>Litorilituus</taxon>
    </lineage>
</organism>
<reference evidence="1 2" key="1">
    <citation type="submission" date="2019-01" db="EMBL/GenBank/DDBJ databases">
        <title>Litorilituus lipolytica sp. nov., isolated from intertidal sand of the Yellow Sea in China.</title>
        <authorList>
            <person name="Liu A."/>
        </authorList>
    </citation>
    <scope>NUCLEOTIDE SEQUENCE [LARGE SCALE GENOMIC DNA]</scope>
    <source>
        <strain evidence="1 2">RZ04</strain>
    </source>
</reference>
<evidence type="ECO:0000313" key="2">
    <source>
        <dbReference type="Proteomes" id="UP000315303"/>
    </source>
</evidence>
<evidence type="ECO:0000313" key="1">
    <source>
        <dbReference type="EMBL" id="TPH13263.1"/>
    </source>
</evidence>
<name>A0A502KUF8_9GAMM</name>
<sequence length="164" mass="18452">MKNINKVIENEFVWLPLEKRKSKFGGPMTPRKAELRKPLLWLTRKNESLYLVNGSDEPFDSIIISSGGFTSNDGDGVTSYKGQGDEYENLHPNTGIKVDQFDSLQGCDLIVQMHLRVKSLRLGCIDIRTILGRKKIKETVLVWDTGEGGKDVFVKSLHQAQCAD</sequence>
<dbReference type="EMBL" id="SAWY01000036">
    <property type="protein sequence ID" value="TPH13263.1"/>
    <property type="molecule type" value="Genomic_DNA"/>
</dbReference>